<protein>
    <submittedName>
        <fullName evidence="1">Uncharacterized protein</fullName>
    </submittedName>
</protein>
<reference evidence="2" key="1">
    <citation type="submission" date="2015-07" db="EMBL/GenBank/DDBJ databases">
        <authorList>
            <consortium name="Consortium for Microbial Forensics and Genomics (microFORGE)"/>
            <person name="Knight B.M."/>
            <person name="Roberts D.P."/>
            <person name="Lin D."/>
            <person name="Hari K."/>
            <person name="Fletcher J."/>
            <person name="Melcher U."/>
            <person name="Blagden T."/>
            <person name="Winegar R.A."/>
        </authorList>
    </citation>
    <scope>NUCLEOTIDE SEQUENCE [LARGE SCALE GENOMIC DNA]</scope>
    <source>
        <strain evidence="2">NRRL B-1447</strain>
    </source>
</reference>
<dbReference type="PATRIC" id="fig|1961.12.peg.1187"/>
<evidence type="ECO:0000313" key="2">
    <source>
        <dbReference type="Proteomes" id="UP000037084"/>
    </source>
</evidence>
<dbReference type="AlphaFoldDB" id="A0A0L8N3C9"/>
<accession>A0A0L8N3C9</accession>
<dbReference type="RefSeq" id="WP_053168546.1">
    <property type="nucleotide sequence ID" value="NZ_LGUV01000022.1"/>
</dbReference>
<proteinExistence type="predicted"/>
<name>A0A0L8N3C9_STRVG</name>
<evidence type="ECO:0000313" key="1">
    <source>
        <dbReference type="EMBL" id="KOG57108.1"/>
    </source>
</evidence>
<gene>
    <name evidence="1" type="ORF">ADK75_05435</name>
</gene>
<organism evidence="1 2">
    <name type="scientific">Streptomyces virginiae</name>
    <name type="common">Streptomyces cinnamonensis</name>
    <dbReference type="NCBI Taxonomy" id="1961"/>
    <lineage>
        <taxon>Bacteria</taxon>
        <taxon>Bacillati</taxon>
        <taxon>Actinomycetota</taxon>
        <taxon>Actinomycetes</taxon>
        <taxon>Kitasatosporales</taxon>
        <taxon>Streptomycetaceae</taxon>
        <taxon>Streptomyces</taxon>
    </lineage>
</organism>
<dbReference type="Proteomes" id="UP000037084">
    <property type="component" value="Unassembled WGS sequence"/>
</dbReference>
<dbReference type="EMBL" id="LGUV01000022">
    <property type="protein sequence ID" value="KOG57108.1"/>
    <property type="molecule type" value="Genomic_DNA"/>
</dbReference>
<sequence>MLASPVWWRLPEEDRDAHRSGVELAFWTNRQVRRSGLCLSRWMHESEPDILVCDGGRCRNFTQLLV</sequence>
<comment type="caution">
    <text evidence="1">The sequence shown here is derived from an EMBL/GenBank/DDBJ whole genome shotgun (WGS) entry which is preliminary data.</text>
</comment>
<dbReference type="OrthoDB" id="9888142at2"/>